<name>A0ACC2JZD0_9PEZI</name>
<protein>
    <submittedName>
        <fullName evidence="1">Uncharacterized protein</fullName>
    </submittedName>
</protein>
<dbReference type="Proteomes" id="UP001153332">
    <property type="component" value="Unassembled WGS sequence"/>
</dbReference>
<evidence type="ECO:0000313" key="1">
    <source>
        <dbReference type="EMBL" id="KAJ8132840.1"/>
    </source>
</evidence>
<proteinExistence type="predicted"/>
<accession>A0ACC2JZD0</accession>
<sequence>MGVHLRRSLPKSGMTYQSKHRLLHRSRRDALVANALNDAGYQMSTQGVSQAFIPMFQIATPIFIDARAEGKSLWDMLPEVKRELDWAQLVRFRKAVGDCPQEDNRERPDYVSWILVDAEIYNVLASGLDEDEDEDESEDQEMGECDEREDLVPPMQKMTMETSEGPSDAMDIDN</sequence>
<evidence type="ECO:0000313" key="2">
    <source>
        <dbReference type="Proteomes" id="UP001153332"/>
    </source>
</evidence>
<organism evidence="1 2">
    <name type="scientific">Lasiodiplodia mahajangana</name>
    <dbReference type="NCBI Taxonomy" id="1108764"/>
    <lineage>
        <taxon>Eukaryota</taxon>
        <taxon>Fungi</taxon>
        <taxon>Dikarya</taxon>
        <taxon>Ascomycota</taxon>
        <taxon>Pezizomycotina</taxon>
        <taxon>Dothideomycetes</taxon>
        <taxon>Dothideomycetes incertae sedis</taxon>
        <taxon>Botryosphaeriales</taxon>
        <taxon>Botryosphaeriaceae</taxon>
        <taxon>Lasiodiplodia</taxon>
    </lineage>
</organism>
<reference evidence="1" key="1">
    <citation type="submission" date="2022-12" db="EMBL/GenBank/DDBJ databases">
        <title>Genome Sequence of Lasiodiplodia mahajangana.</title>
        <authorList>
            <person name="Buettner E."/>
        </authorList>
    </citation>
    <scope>NUCLEOTIDE SEQUENCE</scope>
    <source>
        <strain evidence="1">VT137</strain>
    </source>
</reference>
<dbReference type="EMBL" id="JAPUUL010000076">
    <property type="protein sequence ID" value="KAJ8132840.1"/>
    <property type="molecule type" value="Genomic_DNA"/>
</dbReference>
<comment type="caution">
    <text evidence="1">The sequence shown here is derived from an EMBL/GenBank/DDBJ whole genome shotgun (WGS) entry which is preliminary data.</text>
</comment>
<keyword evidence="2" id="KW-1185">Reference proteome</keyword>
<gene>
    <name evidence="1" type="ORF">O1611_g782</name>
</gene>